<dbReference type="Pfam" id="PF09870">
    <property type="entry name" value="DUF2097"/>
    <property type="match status" value="1"/>
</dbReference>
<accession>A0A8T5UMY3</accession>
<dbReference type="InterPro" id="IPR019208">
    <property type="entry name" value="DUF2097"/>
</dbReference>
<gene>
    <name evidence="1" type="ORF">K8N75_03905</name>
</gene>
<dbReference type="Proteomes" id="UP000825933">
    <property type="component" value="Unassembled WGS sequence"/>
</dbReference>
<protein>
    <submittedName>
        <fullName evidence="1">DUF2097 domain-containing protein</fullName>
    </submittedName>
</protein>
<comment type="caution">
    <text evidence="1">The sequence shown here is derived from an EMBL/GenBank/DDBJ whole genome shotgun (WGS) entry which is preliminary data.</text>
</comment>
<sequence length="95" mass="11063">MEKEMNLKAEEALDYIKTNVKNYDVLEISYNRVFIPGEVLDIFADENLDSLRLLLKMNGETIKQTVEMDLVEIKDDIVEIRHITDETSTLLTIEE</sequence>
<evidence type="ECO:0000313" key="2">
    <source>
        <dbReference type="Proteomes" id="UP000825933"/>
    </source>
</evidence>
<dbReference type="EMBL" id="JAIOUQ010000003">
    <property type="protein sequence ID" value="MBZ2165188.1"/>
    <property type="molecule type" value="Genomic_DNA"/>
</dbReference>
<organism evidence="1 2">
    <name type="scientific">Methanobacterium spitsbergense</name>
    <dbReference type="NCBI Taxonomy" id="2874285"/>
    <lineage>
        <taxon>Archaea</taxon>
        <taxon>Methanobacteriati</taxon>
        <taxon>Methanobacteriota</taxon>
        <taxon>Methanomada group</taxon>
        <taxon>Methanobacteria</taxon>
        <taxon>Methanobacteriales</taxon>
        <taxon>Methanobacteriaceae</taxon>
        <taxon>Methanobacterium</taxon>
    </lineage>
</organism>
<reference evidence="2" key="1">
    <citation type="journal article" date="2022" name="Microbiol. Resour. Announc.">
        <title>Draft Genome Sequence of a Methanogenic Archaeon from West Spitsbergen Permafrost.</title>
        <authorList>
            <person name="Trubitsyn V."/>
            <person name="Rivkina E."/>
            <person name="Shcherbakova V."/>
        </authorList>
    </citation>
    <scope>NUCLEOTIDE SEQUENCE [LARGE SCALE GENOMIC DNA]</scope>
    <source>
        <strain evidence="2">VT</strain>
    </source>
</reference>
<dbReference type="RefSeq" id="WP_223790809.1">
    <property type="nucleotide sequence ID" value="NZ_JAIOUQ010000003.1"/>
</dbReference>
<name>A0A8T5UMY3_9EURY</name>
<keyword evidence="2" id="KW-1185">Reference proteome</keyword>
<proteinExistence type="predicted"/>
<dbReference type="AlphaFoldDB" id="A0A8T5UMY3"/>
<evidence type="ECO:0000313" key="1">
    <source>
        <dbReference type="EMBL" id="MBZ2165188.1"/>
    </source>
</evidence>